<keyword evidence="3" id="KW-1185">Reference proteome</keyword>
<evidence type="ECO:0000313" key="2">
    <source>
        <dbReference type="EMBL" id="CAD7687081.1"/>
    </source>
</evidence>
<name>A0A811ZE83_NYCPR</name>
<feature type="compositionally biased region" description="Low complexity" evidence="1">
    <location>
        <begin position="106"/>
        <end position="116"/>
    </location>
</feature>
<feature type="region of interest" description="Disordered" evidence="1">
    <location>
        <begin position="1"/>
        <end position="232"/>
    </location>
</feature>
<comment type="caution">
    <text evidence="2">The sequence shown here is derived from an EMBL/GenBank/DDBJ whole genome shotgun (WGS) entry which is preliminary data.</text>
</comment>
<protein>
    <submittedName>
        <fullName evidence="2">(raccoon dog) hypothetical protein</fullName>
    </submittedName>
</protein>
<reference evidence="2" key="1">
    <citation type="submission" date="2020-12" db="EMBL/GenBank/DDBJ databases">
        <authorList>
            <consortium name="Molecular Ecology Group"/>
        </authorList>
    </citation>
    <scope>NUCLEOTIDE SEQUENCE</scope>
    <source>
        <strain evidence="2">TBG_1078</strain>
    </source>
</reference>
<proteinExistence type="predicted"/>
<dbReference type="Proteomes" id="UP000645828">
    <property type="component" value="Unassembled WGS sequence"/>
</dbReference>
<dbReference type="EMBL" id="CAJHUB010000763">
    <property type="protein sequence ID" value="CAD7687081.1"/>
    <property type="molecule type" value="Genomic_DNA"/>
</dbReference>
<evidence type="ECO:0000256" key="1">
    <source>
        <dbReference type="SAM" id="MobiDB-lite"/>
    </source>
</evidence>
<organism evidence="2 3">
    <name type="scientific">Nyctereutes procyonoides</name>
    <name type="common">Raccoon dog</name>
    <name type="synonym">Canis procyonoides</name>
    <dbReference type="NCBI Taxonomy" id="34880"/>
    <lineage>
        <taxon>Eukaryota</taxon>
        <taxon>Metazoa</taxon>
        <taxon>Chordata</taxon>
        <taxon>Craniata</taxon>
        <taxon>Vertebrata</taxon>
        <taxon>Euteleostomi</taxon>
        <taxon>Mammalia</taxon>
        <taxon>Eutheria</taxon>
        <taxon>Laurasiatheria</taxon>
        <taxon>Carnivora</taxon>
        <taxon>Caniformia</taxon>
        <taxon>Canidae</taxon>
        <taxon>Nyctereutes</taxon>
    </lineage>
</organism>
<dbReference type="AlphaFoldDB" id="A0A811ZE83"/>
<feature type="compositionally biased region" description="Low complexity" evidence="1">
    <location>
        <begin position="55"/>
        <end position="69"/>
    </location>
</feature>
<sequence>MATLPGARARAARNQLNPRPPAPRGQGRSAWVRPRVTADPAQDRGAVRDPAATCSGGAEAPASPGAAGEDLLSYPGPEGTAPSIQTAPWTRPVALVRSPQPRRLPGRPAGACPAEEAGPRRGDPPAAGGGRGRGQRLRPPLRRCGGGASRLPGPSAQAQKREEPRAWEPTVPAPAQSGRRPRACPPLPGAPRRHRPPTYRRRGGGRLEVGELDSCLMESKNESHRQRKENAT</sequence>
<feature type="compositionally biased region" description="Basic and acidic residues" evidence="1">
    <location>
        <begin position="219"/>
        <end position="232"/>
    </location>
</feature>
<accession>A0A811ZE83</accession>
<gene>
    <name evidence="2" type="ORF">NYPRO_LOCUS19874</name>
</gene>
<feature type="compositionally biased region" description="Basic residues" evidence="1">
    <location>
        <begin position="191"/>
        <end position="204"/>
    </location>
</feature>
<evidence type="ECO:0000313" key="3">
    <source>
        <dbReference type="Proteomes" id="UP000645828"/>
    </source>
</evidence>